<dbReference type="Proteomes" id="UP000075243">
    <property type="component" value="Chromosome 3"/>
</dbReference>
<protein>
    <submittedName>
        <fullName evidence="1">Uncharacterized protein</fullName>
    </submittedName>
</protein>
<dbReference type="AlphaFoldDB" id="A0A151TTL9"/>
<gene>
    <name evidence="1" type="ORF">KK1_009639</name>
</gene>
<evidence type="ECO:0000313" key="1">
    <source>
        <dbReference type="EMBL" id="KYP70422.1"/>
    </source>
</evidence>
<accession>A0A151TTL9</accession>
<dbReference type="Gramene" id="C.cajan_09374.t">
    <property type="protein sequence ID" value="C.cajan_09374.t.cds1"/>
    <property type="gene ID" value="C.cajan_09374"/>
</dbReference>
<organism evidence="1 2">
    <name type="scientific">Cajanus cajan</name>
    <name type="common">Pigeon pea</name>
    <name type="synonym">Cajanus indicus</name>
    <dbReference type="NCBI Taxonomy" id="3821"/>
    <lineage>
        <taxon>Eukaryota</taxon>
        <taxon>Viridiplantae</taxon>
        <taxon>Streptophyta</taxon>
        <taxon>Embryophyta</taxon>
        <taxon>Tracheophyta</taxon>
        <taxon>Spermatophyta</taxon>
        <taxon>Magnoliopsida</taxon>
        <taxon>eudicotyledons</taxon>
        <taxon>Gunneridae</taxon>
        <taxon>Pentapetalae</taxon>
        <taxon>rosids</taxon>
        <taxon>fabids</taxon>
        <taxon>Fabales</taxon>
        <taxon>Fabaceae</taxon>
        <taxon>Papilionoideae</taxon>
        <taxon>50 kb inversion clade</taxon>
        <taxon>NPAAA clade</taxon>
        <taxon>indigoferoid/millettioid clade</taxon>
        <taxon>Phaseoleae</taxon>
        <taxon>Cajanus</taxon>
    </lineage>
</organism>
<name>A0A151TTL9_CAJCA</name>
<keyword evidence="2" id="KW-1185">Reference proteome</keyword>
<sequence>MATASCELTWLKYKSLGVHHSTPMFLLSDSQATLHITAKPIFHECTKHTRLIVIFLYQIQVDNIATFHVHTNLQLAYIFTKALGK</sequence>
<dbReference type="CDD" id="cd09272">
    <property type="entry name" value="RNase_HI_RT_Ty1"/>
    <property type="match status" value="1"/>
</dbReference>
<evidence type="ECO:0000313" key="2">
    <source>
        <dbReference type="Proteomes" id="UP000075243"/>
    </source>
</evidence>
<reference evidence="1 2" key="1">
    <citation type="journal article" date="2012" name="Nat. Biotechnol.">
        <title>Draft genome sequence of pigeonpea (Cajanus cajan), an orphan legume crop of resource-poor farmers.</title>
        <authorList>
            <person name="Varshney R.K."/>
            <person name="Chen W."/>
            <person name="Li Y."/>
            <person name="Bharti A.K."/>
            <person name="Saxena R.K."/>
            <person name="Schlueter J.A."/>
            <person name="Donoghue M.T."/>
            <person name="Azam S."/>
            <person name="Fan G."/>
            <person name="Whaley A.M."/>
            <person name="Farmer A.D."/>
            <person name="Sheridan J."/>
            <person name="Iwata A."/>
            <person name="Tuteja R."/>
            <person name="Penmetsa R.V."/>
            <person name="Wu W."/>
            <person name="Upadhyaya H.D."/>
            <person name="Yang S.P."/>
            <person name="Shah T."/>
            <person name="Saxena K.B."/>
            <person name="Michael T."/>
            <person name="McCombie W.R."/>
            <person name="Yang B."/>
            <person name="Zhang G."/>
            <person name="Yang H."/>
            <person name="Wang J."/>
            <person name="Spillane C."/>
            <person name="Cook D.R."/>
            <person name="May G.D."/>
            <person name="Xu X."/>
            <person name="Jackson S.A."/>
        </authorList>
    </citation>
    <scope>NUCLEOTIDE SEQUENCE [LARGE SCALE GENOMIC DNA]</scope>
    <source>
        <strain evidence="2">cv. Asha</strain>
    </source>
</reference>
<proteinExistence type="predicted"/>
<dbReference type="EMBL" id="CM003605">
    <property type="protein sequence ID" value="KYP70422.1"/>
    <property type="molecule type" value="Genomic_DNA"/>
</dbReference>